<dbReference type="Gene3D" id="3.10.620.30">
    <property type="match status" value="1"/>
</dbReference>
<accession>N9SRQ2</accession>
<sequence>MATNVHYVESSSVGKDFFFDQTAYSSLVTKESICTGYAKGFQMLCEVMVIPCTVAIGNANLGAIKEEAHAWNLVEIDGEWYHIDTTWDAVTKLKNRRGNTTTNAKYDYFLLHDNDLRKKRTTTHNFRDKLGQRFRNLRKKEFITSPEDALSVFDQKFGDKSNSNIEKKNRFIWWFWWSTRA</sequence>
<dbReference type="Pfam" id="PF01841">
    <property type="entry name" value="Transglut_core"/>
    <property type="match status" value="1"/>
</dbReference>
<dbReference type="PANTHER" id="PTHR46333:SF2">
    <property type="entry name" value="CYTOKINESIS PROTEIN 3"/>
    <property type="match status" value="1"/>
</dbReference>
<dbReference type="InterPro" id="IPR052557">
    <property type="entry name" value="CAP/Cytokinesis_protein"/>
</dbReference>
<organism evidence="2 3">
    <name type="scientific">Metamycoplasma alkalescens 14918</name>
    <dbReference type="NCBI Taxonomy" id="1188234"/>
    <lineage>
        <taxon>Bacteria</taxon>
        <taxon>Bacillati</taxon>
        <taxon>Mycoplasmatota</taxon>
        <taxon>Mycoplasmoidales</taxon>
        <taxon>Metamycoplasmataceae</taxon>
        <taxon>Metamycoplasma</taxon>
    </lineage>
</organism>
<protein>
    <recommendedName>
        <fullName evidence="1">Transglutaminase-like domain-containing protein</fullName>
    </recommendedName>
</protein>
<feature type="domain" description="Transglutaminase-like" evidence="1">
    <location>
        <begin position="17"/>
        <end position="84"/>
    </location>
</feature>
<dbReference type="Proteomes" id="UP000013137">
    <property type="component" value="Unassembled WGS sequence"/>
</dbReference>
<dbReference type="GO" id="GO:0005737">
    <property type="term" value="C:cytoplasm"/>
    <property type="evidence" value="ECO:0007669"/>
    <property type="project" value="TreeGrafter"/>
</dbReference>
<evidence type="ECO:0000259" key="1">
    <source>
        <dbReference type="Pfam" id="PF01841"/>
    </source>
</evidence>
<name>N9SRQ2_9BACT</name>
<proteinExistence type="predicted"/>
<dbReference type="InterPro" id="IPR002931">
    <property type="entry name" value="Transglutaminase-like"/>
</dbReference>
<dbReference type="PANTHER" id="PTHR46333">
    <property type="entry name" value="CYTOKINESIS PROTEIN 3"/>
    <property type="match status" value="1"/>
</dbReference>
<gene>
    <name evidence="2" type="ORF">MALK_1020</name>
</gene>
<evidence type="ECO:0000313" key="2">
    <source>
        <dbReference type="EMBL" id="ENY54049.1"/>
    </source>
</evidence>
<comment type="caution">
    <text evidence="2">The sequence shown here is derived from an EMBL/GenBank/DDBJ whole genome shotgun (WGS) entry which is preliminary data.</text>
</comment>
<dbReference type="eggNOG" id="COG5279">
    <property type="taxonomic scope" value="Bacteria"/>
</dbReference>
<dbReference type="EMBL" id="AMWK01000004">
    <property type="protein sequence ID" value="ENY54049.1"/>
    <property type="molecule type" value="Genomic_DNA"/>
</dbReference>
<dbReference type="AlphaFoldDB" id="N9SRQ2"/>
<reference evidence="2 3" key="1">
    <citation type="journal article" date="2013" name="Genome Announc.">
        <title>Draft Genome Sequences of Mycoplasma alkalescens, Mycoplasma arginini, and Mycoplasma bovigenitalium, Three Species with Equivocal Pathogenic Status for Cattle.</title>
        <authorList>
            <person name="Manso-Silvan L."/>
            <person name="Tardy F."/>
            <person name="Baranowski E."/>
            <person name="Barre A."/>
            <person name="Blanchard A."/>
            <person name="Breton M."/>
            <person name="Couture C."/>
            <person name="Citti C."/>
            <person name="Dordet-Frisoni E."/>
            <person name="Dupuy V."/>
            <person name="Gaurivaud P."/>
            <person name="Jacob D."/>
            <person name="Lemaitre C."/>
            <person name="Nikolski M."/>
            <person name="Nouvel L.X."/>
            <person name="Poumarat F."/>
            <person name="Thebault P."/>
            <person name="Theil S."/>
            <person name="Thiaucourt F."/>
            <person name="Sirand-Pugnet P."/>
        </authorList>
    </citation>
    <scope>NUCLEOTIDE SEQUENCE [LARGE SCALE GENOMIC DNA]</scope>
    <source>
        <strain evidence="2 3">14918</strain>
    </source>
</reference>
<dbReference type="InterPro" id="IPR038765">
    <property type="entry name" value="Papain-like_cys_pep_sf"/>
</dbReference>
<dbReference type="PATRIC" id="fig|1188234.3.peg.93"/>
<dbReference type="SUPFAM" id="SSF54001">
    <property type="entry name" value="Cysteine proteinases"/>
    <property type="match status" value="1"/>
</dbReference>
<evidence type="ECO:0000313" key="3">
    <source>
        <dbReference type="Proteomes" id="UP000013137"/>
    </source>
</evidence>
<keyword evidence="3" id="KW-1185">Reference proteome</keyword>